<dbReference type="VEuPathDB" id="FungiDB:jhhlp_000970"/>
<dbReference type="InterPro" id="IPR002307">
    <property type="entry name" value="Tyr-tRNA-ligase"/>
</dbReference>
<protein>
    <recommendedName>
        <fullName evidence="10">Tyrosine--tRNA ligase</fullName>
        <ecNumber evidence="10">6.1.1.1</ecNumber>
    </recommendedName>
    <alternativeName>
        <fullName evidence="10">Tyrosyl-tRNA synthetase</fullName>
    </alternativeName>
</protein>
<comment type="similarity">
    <text evidence="2 10">Belongs to the class-I aminoacyl-tRNA synthetase family.</text>
</comment>
<keyword evidence="5 10" id="KW-0547">Nucleotide-binding</keyword>
<evidence type="ECO:0000256" key="10">
    <source>
        <dbReference type="RuleBase" id="RU361234"/>
    </source>
</evidence>
<dbReference type="EMBL" id="NLAX01000003">
    <property type="protein sequence ID" value="PKS12759.1"/>
    <property type="molecule type" value="Genomic_DNA"/>
</dbReference>
<dbReference type="Pfam" id="PF16714">
    <property type="entry name" value="TyrRSs_C"/>
    <property type="match status" value="1"/>
</dbReference>
<evidence type="ECO:0000256" key="3">
    <source>
        <dbReference type="ARBA" id="ARBA00022598"/>
    </source>
</evidence>
<dbReference type="Gene3D" id="3.40.50.620">
    <property type="entry name" value="HUPs"/>
    <property type="match status" value="1"/>
</dbReference>
<dbReference type="FunFam" id="1.10.240.10:FF:000001">
    <property type="entry name" value="Tyrosine--tRNA ligase"/>
    <property type="match status" value="1"/>
</dbReference>
<evidence type="ECO:0000256" key="7">
    <source>
        <dbReference type="ARBA" id="ARBA00022917"/>
    </source>
</evidence>
<keyword evidence="8 10" id="KW-0030">Aminoacyl-tRNA synthetase</keyword>
<dbReference type="PANTHER" id="PTHR11766:SF0">
    <property type="entry name" value="TYROSINE--TRNA LIGASE, MITOCHONDRIAL"/>
    <property type="match status" value="1"/>
</dbReference>
<evidence type="ECO:0000256" key="4">
    <source>
        <dbReference type="ARBA" id="ARBA00022664"/>
    </source>
</evidence>
<dbReference type="GO" id="GO:0006437">
    <property type="term" value="P:tyrosyl-tRNA aminoacylation"/>
    <property type="evidence" value="ECO:0007669"/>
    <property type="project" value="InterPro"/>
</dbReference>
<dbReference type="InterPro" id="IPR002305">
    <property type="entry name" value="aa-tRNA-synth_Ic"/>
</dbReference>
<dbReference type="GO" id="GO:0005829">
    <property type="term" value="C:cytosol"/>
    <property type="evidence" value="ECO:0007669"/>
    <property type="project" value="TreeGrafter"/>
</dbReference>
<dbReference type="Pfam" id="PF00579">
    <property type="entry name" value="tRNA-synt_1b"/>
    <property type="match status" value="1"/>
</dbReference>
<evidence type="ECO:0000256" key="11">
    <source>
        <dbReference type="SAM" id="MobiDB-lite"/>
    </source>
</evidence>
<dbReference type="AlphaFoldDB" id="A0A2N3NJY5"/>
<evidence type="ECO:0000256" key="9">
    <source>
        <dbReference type="ARBA" id="ARBA00048248"/>
    </source>
</evidence>
<dbReference type="Gene3D" id="3.10.290.10">
    <property type="entry name" value="RNA-binding S4 domain"/>
    <property type="match status" value="1"/>
</dbReference>
<dbReference type="Proteomes" id="UP000233524">
    <property type="component" value="Unassembled WGS sequence"/>
</dbReference>
<proteinExistence type="inferred from homology"/>
<keyword evidence="3 10" id="KW-0436">Ligase</keyword>
<evidence type="ECO:0000313" key="13">
    <source>
        <dbReference type="EMBL" id="PKS12759.1"/>
    </source>
</evidence>
<name>A0A2N3NJY5_9PEZI</name>
<dbReference type="GO" id="GO:0003723">
    <property type="term" value="F:RNA binding"/>
    <property type="evidence" value="ECO:0007669"/>
    <property type="project" value="InterPro"/>
</dbReference>
<organism evidence="13 14">
    <name type="scientific">Lomentospora prolificans</name>
    <dbReference type="NCBI Taxonomy" id="41688"/>
    <lineage>
        <taxon>Eukaryota</taxon>
        <taxon>Fungi</taxon>
        <taxon>Dikarya</taxon>
        <taxon>Ascomycota</taxon>
        <taxon>Pezizomycotina</taxon>
        <taxon>Sordariomycetes</taxon>
        <taxon>Hypocreomycetidae</taxon>
        <taxon>Microascales</taxon>
        <taxon>Microascaceae</taxon>
        <taxon>Lomentospora</taxon>
    </lineage>
</organism>
<dbReference type="CDD" id="cd00805">
    <property type="entry name" value="TyrRS_core"/>
    <property type="match status" value="1"/>
</dbReference>
<comment type="caution">
    <text evidence="13">The sequence shown here is derived from an EMBL/GenBank/DDBJ whole genome shotgun (WGS) entry which is preliminary data.</text>
</comment>
<dbReference type="GO" id="GO:0005524">
    <property type="term" value="F:ATP binding"/>
    <property type="evidence" value="ECO:0007669"/>
    <property type="project" value="UniProtKB-KW"/>
</dbReference>
<dbReference type="OrthoDB" id="337870at2759"/>
<dbReference type="PANTHER" id="PTHR11766">
    <property type="entry name" value="TYROSYL-TRNA SYNTHETASE"/>
    <property type="match status" value="1"/>
</dbReference>
<reference evidence="13 14" key="1">
    <citation type="journal article" date="2017" name="G3 (Bethesda)">
        <title>First Draft Genome Sequence of the Pathogenic Fungus Lomentospora prolificans (Formerly Scedosporium prolificans).</title>
        <authorList>
            <person name="Luo R."/>
            <person name="Zimin A."/>
            <person name="Workman R."/>
            <person name="Fan Y."/>
            <person name="Pertea G."/>
            <person name="Grossman N."/>
            <person name="Wear M.P."/>
            <person name="Jia B."/>
            <person name="Miller H."/>
            <person name="Casadevall A."/>
            <person name="Timp W."/>
            <person name="Zhang S.X."/>
            <person name="Salzberg S.L."/>
        </authorList>
    </citation>
    <scope>NUCLEOTIDE SEQUENCE [LARGE SCALE GENOMIC DNA]</scope>
    <source>
        <strain evidence="13 14">JHH-5317</strain>
    </source>
</reference>
<dbReference type="SUPFAM" id="SSF52374">
    <property type="entry name" value="Nucleotidylyl transferase"/>
    <property type="match status" value="1"/>
</dbReference>
<evidence type="ECO:0000259" key="12">
    <source>
        <dbReference type="Pfam" id="PF16714"/>
    </source>
</evidence>
<dbReference type="GO" id="GO:0005759">
    <property type="term" value="C:mitochondrial matrix"/>
    <property type="evidence" value="ECO:0007669"/>
    <property type="project" value="UniProtKB-SubCell"/>
</dbReference>
<keyword evidence="7 10" id="KW-0648">Protein biosynthesis</keyword>
<dbReference type="FunCoup" id="A0A2N3NJY5">
    <property type="interactions" value="635"/>
</dbReference>
<dbReference type="FunFam" id="3.40.50.620:FF:000227">
    <property type="entry name" value="Tyrosine--tRNA ligase"/>
    <property type="match status" value="1"/>
</dbReference>
<keyword evidence="4" id="KW-0507">mRNA processing</keyword>
<comment type="catalytic activity">
    <reaction evidence="9 10">
        <text>tRNA(Tyr) + L-tyrosine + ATP = L-tyrosyl-tRNA(Tyr) + AMP + diphosphate + H(+)</text>
        <dbReference type="Rhea" id="RHEA:10220"/>
        <dbReference type="Rhea" id="RHEA-COMP:9706"/>
        <dbReference type="Rhea" id="RHEA-COMP:9707"/>
        <dbReference type="ChEBI" id="CHEBI:15378"/>
        <dbReference type="ChEBI" id="CHEBI:30616"/>
        <dbReference type="ChEBI" id="CHEBI:33019"/>
        <dbReference type="ChEBI" id="CHEBI:58315"/>
        <dbReference type="ChEBI" id="CHEBI:78442"/>
        <dbReference type="ChEBI" id="CHEBI:78536"/>
        <dbReference type="ChEBI" id="CHEBI:456215"/>
        <dbReference type="EC" id="6.1.1.1"/>
    </reaction>
</comment>
<dbReference type="PRINTS" id="PR01040">
    <property type="entry name" value="TRNASYNTHTYR"/>
</dbReference>
<dbReference type="STRING" id="41688.A0A2N3NJY5"/>
<evidence type="ECO:0000256" key="1">
    <source>
        <dbReference type="ARBA" id="ARBA00004305"/>
    </source>
</evidence>
<dbReference type="InterPro" id="IPR032005">
    <property type="entry name" value="TyrRSs_C"/>
</dbReference>
<keyword evidence="14" id="KW-1185">Reference proteome</keyword>
<feature type="compositionally biased region" description="Acidic residues" evidence="11">
    <location>
        <begin position="589"/>
        <end position="601"/>
    </location>
</feature>
<gene>
    <name evidence="13" type="ORF">jhhlp_000970</name>
</gene>
<dbReference type="InterPro" id="IPR001412">
    <property type="entry name" value="aa-tRNA-synth_I_CS"/>
</dbReference>
<dbReference type="Gene3D" id="1.10.240.10">
    <property type="entry name" value="Tyrosyl-Transfer RNA Synthetase"/>
    <property type="match status" value="1"/>
</dbReference>
<dbReference type="InParanoid" id="A0A2N3NJY5"/>
<feature type="domain" description="Tyrosyl-tRNA synthetase C-terminal" evidence="12">
    <location>
        <begin position="447"/>
        <end position="565"/>
    </location>
</feature>
<dbReference type="GO" id="GO:0004831">
    <property type="term" value="F:tyrosine-tRNA ligase activity"/>
    <property type="evidence" value="ECO:0007669"/>
    <property type="project" value="UniProtKB-EC"/>
</dbReference>
<dbReference type="InterPro" id="IPR014729">
    <property type="entry name" value="Rossmann-like_a/b/a_fold"/>
</dbReference>
<sequence>MAPRPLPSMALSRGLRSLQGASCRLPTFSPLCLQRRGIAESWKEKVAAAEEDWAARAEDIRAGRREHVWDVFNDRGFIKDVAGRPELIKELILKRRIGTYVGIDPTAESLHIGHLLPLMPLFWLYFHGLPTTTLIGGATARVGDPTGRLQSREVMSNADVAKNITKIHFQLKKIWANVESIGRKYGYNGEWAGRPHLKNNNMWLNSLPLYEFLKRLGRHIRIGPMLTRETVKRKMTEGDGMSFAEFTYPLLQGWDFWQLYSKNGVQMQIGGSDQYGNIVSGIDIVKTCRDTEPAEHLKIPDDWSHDPVGFTVPLLTDSSGAKFGKSAGNAVWLDHSLTAPFELYGYFVRRPDEDVENLLKLFTFLPLSDISRLMALHQEDVPRRIAQHVLAFEVTSLVHGPEVALREQMQHQLMFGKAPIELPEGMVTSAKGVKPAAFSPADGLRTTANEATQETIKLPESLITGKSIARILYACGLASSTSDGTRLVQGGGAYVAASPGPHKQKLIPGSLDWTPVKTWFPSDTARFLIDGRVLILRKGKYNVRIIEMVSDEEWKESGMTYPGEPYTGKLRQVLKAMKGEKTSGQNAVEGEEEFEEGEEEAGSSSRPPLRTVPNNPDIHFPSGPRKGKSG</sequence>
<feature type="region of interest" description="Disordered" evidence="11">
    <location>
        <begin position="578"/>
        <end position="630"/>
    </location>
</feature>
<dbReference type="EC" id="6.1.1.1" evidence="10"/>
<evidence type="ECO:0000256" key="5">
    <source>
        <dbReference type="ARBA" id="ARBA00022741"/>
    </source>
</evidence>
<dbReference type="GO" id="GO:0006397">
    <property type="term" value="P:mRNA processing"/>
    <property type="evidence" value="ECO:0007669"/>
    <property type="project" value="UniProtKB-KW"/>
</dbReference>
<evidence type="ECO:0000313" key="14">
    <source>
        <dbReference type="Proteomes" id="UP000233524"/>
    </source>
</evidence>
<evidence type="ECO:0000256" key="6">
    <source>
        <dbReference type="ARBA" id="ARBA00022840"/>
    </source>
</evidence>
<dbReference type="InterPro" id="IPR024088">
    <property type="entry name" value="Tyr-tRNA-ligase_bac-type"/>
</dbReference>
<accession>A0A2N3NJY5</accession>
<keyword evidence="6 10" id="KW-0067">ATP-binding</keyword>
<comment type="subcellular location">
    <subcellularLocation>
        <location evidence="1">Mitochondrion matrix</location>
    </subcellularLocation>
</comment>
<dbReference type="NCBIfam" id="TIGR00234">
    <property type="entry name" value="tyrS"/>
    <property type="match status" value="1"/>
</dbReference>
<evidence type="ECO:0000256" key="2">
    <source>
        <dbReference type="ARBA" id="ARBA00005594"/>
    </source>
</evidence>
<dbReference type="PROSITE" id="PS00178">
    <property type="entry name" value="AA_TRNA_LIGASE_I"/>
    <property type="match status" value="1"/>
</dbReference>
<evidence type="ECO:0000256" key="8">
    <source>
        <dbReference type="ARBA" id="ARBA00023146"/>
    </source>
</evidence>
<dbReference type="InterPro" id="IPR036986">
    <property type="entry name" value="S4_RNA-bd_sf"/>
</dbReference>